<evidence type="ECO:0000256" key="2">
    <source>
        <dbReference type="ARBA" id="ARBA00006228"/>
    </source>
</evidence>
<dbReference type="Proteomes" id="UP001589718">
    <property type="component" value="Unassembled WGS sequence"/>
</dbReference>
<dbReference type="EMBL" id="JBHMCR010000004">
    <property type="protein sequence ID" value="MFB9519591.1"/>
    <property type="molecule type" value="Genomic_DNA"/>
</dbReference>
<name>A0ABV5P8S0_STRCM</name>
<dbReference type="InterPro" id="IPR002758">
    <property type="entry name" value="Cation_antiport_E"/>
</dbReference>
<feature type="region of interest" description="Disordered" evidence="7">
    <location>
        <begin position="177"/>
        <end position="231"/>
    </location>
</feature>
<comment type="similarity">
    <text evidence="2">Belongs to the CPA3 antiporters (TC 2.A.63) subunit E family.</text>
</comment>
<evidence type="ECO:0000313" key="10">
    <source>
        <dbReference type="Proteomes" id="UP001589718"/>
    </source>
</evidence>
<evidence type="ECO:0000256" key="6">
    <source>
        <dbReference type="ARBA" id="ARBA00023136"/>
    </source>
</evidence>
<proteinExistence type="inferred from homology"/>
<keyword evidence="4 8" id="KW-0812">Transmembrane</keyword>
<reference evidence="9 10" key="1">
    <citation type="submission" date="2024-09" db="EMBL/GenBank/DDBJ databases">
        <authorList>
            <person name="Sun Q."/>
            <person name="Mori K."/>
        </authorList>
    </citation>
    <scope>NUCLEOTIDE SEQUENCE [LARGE SCALE GENOMIC DNA]</scope>
    <source>
        <strain evidence="9 10">JCM 4362</strain>
    </source>
</reference>
<organism evidence="9 10">
    <name type="scientific">Streptomyces cremeus</name>
    <dbReference type="NCBI Taxonomy" id="66881"/>
    <lineage>
        <taxon>Bacteria</taxon>
        <taxon>Bacillati</taxon>
        <taxon>Actinomycetota</taxon>
        <taxon>Actinomycetes</taxon>
        <taxon>Kitasatosporales</taxon>
        <taxon>Streptomycetaceae</taxon>
        <taxon>Streptomyces</taxon>
    </lineage>
</organism>
<evidence type="ECO:0000256" key="1">
    <source>
        <dbReference type="ARBA" id="ARBA00004651"/>
    </source>
</evidence>
<keyword evidence="6 8" id="KW-0472">Membrane</keyword>
<evidence type="ECO:0000256" key="4">
    <source>
        <dbReference type="ARBA" id="ARBA00022692"/>
    </source>
</evidence>
<evidence type="ECO:0000256" key="8">
    <source>
        <dbReference type="SAM" id="Phobius"/>
    </source>
</evidence>
<dbReference type="PANTHER" id="PTHR34584">
    <property type="entry name" value="NA(+)/H(+) ANTIPORTER SUBUNIT E1"/>
    <property type="match status" value="1"/>
</dbReference>
<feature type="compositionally biased region" description="Pro residues" evidence="7">
    <location>
        <begin position="186"/>
        <end position="231"/>
    </location>
</feature>
<protein>
    <submittedName>
        <fullName evidence="9">Na+/H+ antiporter subunit E</fullName>
    </submittedName>
</protein>
<gene>
    <name evidence="9" type="ORF">ACFFTU_06505</name>
</gene>
<dbReference type="NCBIfam" id="NF006521">
    <property type="entry name" value="PRK08965.1-5"/>
    <property type="match status" value="1"/>
</dbReference>
<sequence>MSAPGTTTPRARRGRLDLPLIAWLTVIWMLLWSGATWGNLISGLAVATVLCLLFPLPPVELGLRLRPLGILLLARSLLRDIVAASHAVALLAWSGRVGPAAVVGVPLRCRTDLMLAATAVAVSSVPGGALIEVDAAAATLYLHVSGADDPRTVARTRRDVWRLERLVVRAFGTREELARVRRDPPPTDPPPPPSPVSPSPETPPTGSPPAEAAPPPSPEPPSPPAGKAPRP</sequence>
<dbReference type="PANTHER" id="PTHR34584:SF1">
    <property type="entry name" value="NA(+)_H(+) ANTIPORTER SUBUNIT E1"/>
    <property type="match status" value="1"/>
</dbReference>
<feature type="transmembrane region" description="Helical" evidence="8">
    <location>
        <begin position="16"/>
        <end position="34"/>
    </location>
</feature>
<accession>A0ABV5P8S0</accession>
<evidence type="ECO:0000256" key="3">
    <source>
        <dbReference type="ARBA" id="ARBA00022475"/>
    </source>
</evidence>
<keyword evidence="5 8" id="KW-1133">Transmembrane helix</keyword>
<dbReference type="RefSeq" id="WP_345221153.1">
    <property type="nucleotide sequence ID" value="NZ_BAAAXE010000013.1"/>
</dbReference>
<evidence type="ECO:0000256" key="5">
    <source>
        <dbReference type="ARBA" id="ARBA00022989"/>
    </source>
</evidence>
<keyword evidence="3" id="KW-1003">Cell membrane</keyword>
<comment type="subcellular location">
    <subcellularLocation>
        <location evidence="1">Cell membrane</location>
        <topology evidence="1">Multi-pass membrane protein</topology>
    </subcellularLocation>
</comment>
<dbReference type="Pfam" id="PF01899">
    <property type="entry name" value="MNHE"/>
    <property type="match status" value="1"/>
</dbReference>
<keyword evidence="10" id="KW-1185">Reference proteome</keyword>
<evidence type="ECO:0000313" key="9">
    <source>
        <dbReference type="EMBL" id="MFB9519591.1"/>
    </source>
</evidence>
<comment type="caution">
    <text evidence="9">The sequence shown here is derived from an EMBL/GenBank/DDBJ whole genome shotgun (WGS) entry which is preliminary data.</text>
</comment>
<evidence type="ECO:0000256" key="7">
    <source>
        <dbReference type="SAM" id="MobiDB-lite"/>
    </source>
</evidence>